<accession>A0A178MCR6</accession>
<keyword evidence="3" id="KW-1185">Reference proteome</keyword>
<evidence type="ECO:0000313" key="2">
    <source>
        <dbReference type="EMBL" id="OAN46542.1"/>
    </source>
</evidence>
<evidence type="ECO:0000313" key="3">
    <source>
        <dbReference type="Proteomes" id="UP000078287"/>
    </source>
</evidence>
<feature type="transmembrane region" description="Helical" evidence="1">
    <location>
        <begin position="51"/>
        <end position="72"/>
    </location>
</feature>
<dbReference type="RefSeq" id="WP_066785610.1">
    <property type="nucleotide sequence ID" value="NZ_LWQS01000043.1"/>
</dbReference>
<gene>
    <name evidence="2" type="ORF">A6A03_12145</name>
</gene>
<dbReference type="AlphaFoldDB" id="A0A178MCR6"/>
<evidence type="ECO:0000256" key="1">
    <source>
        <dbReference type="SAM" id="Phobius"/>
    </source>
</evidence>
<dbReference type="EMBL" id="LWQS01000043">
    <property type="protein sequence ID" value="OAN46542.1"/>
    <property type="molecule type" value="Genomic_DNA"/>
</dbReference>
<name>A0A178MCR6_9CHLR</name>
<organism evidence="2 3">
    <name type="scientific">Chloroflexus islandicus</name>
    <dbReference type="NCBI Taxonomy" id="1707952"/>
    <lineage>
        <taxon>Bacteria</taxon>
        <taxon>Bacillati</taxon>
        <taxon>Chloroflexota</taxon>
        <taxon>Chloroflexia</taxon>
        <taxon>Chloroflexales</taxon>
        <taxon>Chloroflexineae</taxon>
        <taxon>Chloroflexaceae</taxon>
        <taxon>Chloroflexus</taxon>
    </lineage>
</organism>
<keyword evidence="1" id="KW-0472">Membrane</keyword>
<sequence length="100" mass="11253">MKTPFWRTSSVIGGLALGLLILTRLISELSFWLAEPLYYQWRQLDPDNSFLMITLHHLWQGSIALLVIIVIARNIRLLTSISHSTRCGSRIATSCNSSPA</sequence>
<protein>
    <submittedName>
        <fullName evidence="2">Uncharacterized protein</fullName>
    </submittedName>
</protein>
<dbReference type="STRING" id="1707952.A6A03_12145"/>
<proteinExistence type="predicted"/>
<reference evidence="2 3" key="1">
    <citation type="submission" date="2016-04" db="EMBL/GenBank/DDBJ databases">
        <title>Chloroflexus islandicus sp. nov., a thermophilic filamentous anoxygenic phototrophic bacterium from geyser Strokkur (Iceland).</title>
        <authorList>
            <person name="Gaisin V.A."/>
            <person name="Kalashnikov A.M."/>
            <person name="Sukhacheva M.V."/>
            <person name="Grouzdev D.S."/>
            <person name="Ivanov T.M."/>
            <person name="Kuznetsov B."/>
            <person name="Gorlenko V.M."/>
        </authorList>
    </citation>
    <scope>NUCLEOTIDE SEQUENCE [LARGE SCALE GENOMIC DNA]</scope>
    <source>
        <strain evidence="3">isl-2</strain>
    </source>
</reference>
<dbReference type="Proteomes" id="UP000078287">
    <property type="component" value="Unassembled WGS sequence"/>
</dbReference>
<comment type="caution">
    <text evidence="2">The sequence shown here is derived from an EMBL/GenBank/DDBJ whole genome shotgun (WGS) entry which is preliminary data.</text>
</comment>
<keyword evidence="1" id="KW-1133">Transmembrane helix</keyword>
<keyword evidence="1" id="KW-0812">Transmembrane</keyword>